<evidence type="ECO:0000313" key="2">
    <source>
        <dbReference type="Proteomes" id="UP001597244"/>
    </source>
</evidence>
<dbReference type="Proteomes" id="UP001597244">
    <property type="component" value="Unassembled WGS sequence"/>
</dbReference>
<dbReference type="RefSeq" id="WP_125576675.1">
    <property type="nucleotide sequence ID" value="NZ_JBHTOF010000032.1"/>
</dbReference>
<name>A0ABW4DQM1_9LACO</name>
<sequence>MKKHLFGLSLTLGAVVLGVAYVAKKTGFFENDSHLYDEFESR</sequence>
<comment type="caution">
    <text evidence="1">The sequence shown here is derived from an EMBL/GenBank/DDBJ whole genome shotgun (WGS) entry which is preliminary data.</text>
</comment>
<proteinExistence type="predicted"/>
<gene>
    <name evidence="1" type="ORF">ACFQ4L_04745</name>
</gene>
<reference evidence="2" key="1">
    <citation type="journal article" date="2019" name="Int. J. Syst. Evol. Microbiol.">
        <title>The Global Catalogue of Microorganisms (GCM) 10K type strain sequencing project: providing services to taxonomists for standard genome sequencing and annotation.</title>
        <authorList>
            <consortium name="The Broad Institute Genomics Platform"/>
            <consortium name="The Broad Institute Genome Sequencing Center for Infectious Disease"/>
            <person name="Wu L."/>
            <person name="Ma J."/>
        </authorList>
    </citation>
    <scope>NUCLEOTIDE SEQUENCE [LARGE SCALE GENOMIC DNA]</scope>
    <source>
        <strain evidence="2">CCM 8951</strain>
    </source>
</reference>
<organism evidence="1 2">
    <name type="scientific">Lapidilactobacillus mulanensis</name>
    <dbReference type="NCBI Taxonomy" id="2485999"/>
    <lineage>
        <taxon>Bacteria</taxon>
        <taxon>Bacillati</taxon>
        <taxon>Bacillota</taxon>
        <taxon>Bacilli</taxon>
        <taxon>Lactobacillales</taxon>
        <taxon>Lactobacillaceae</taxon>
        <taxon>Lapidilactobacillus</taxon>
    </lineage>
</organism>
<dbReference type="EMBL" id="JBHTOF010000032">
    <property type="protein sequence ID" value="MFD1465401.1"/>
    <property type="molecule type" value="Genomic_DNA"/>
</dbReference>
<keyword evidence="2" id="KW-1185">Reference proteome</keyword>
<protein>
    <submittedName>
        <fullName evidence="1">Methanol dehydrogenase</fullName>
    </submittedName>
</protein>
<accession>A0ABW4DQM1</accession>
<evidence type="ECO:0000313" key="1">
    <source>
        <dbReference type="EMBL" id="MFD1465401.1"/>
    </source>
</evidence>